<dbReference type="InterPro" id="IPR002577">
    <property type="entry name" value="HTH_HxlR"/>
</dbReference>
<dbReference type="EMBL" id="CP000781">
    <property type="protein sequence ID" value="ABS65419.1"/>
    <property type="molecule type" value="Genomic_DNA"/>
</dbReference>
<keyword evidence="2" id="KW-0238">DNA-binding</keyword>
<gene>
    <name evidence="5" type="ordered locus">Xaut_0160</name>
</gene>
<dbReference type="OrthoDB" id="9800350at2"/>
<dbReference type="eggNOG" id="COG1733">
    <property type="taxonomic scope" value="Bacteria"/>
</dbReference>
<accession>A7IBM6</accession>
<evidence type="ECO:0000313" key="5">
    <source>
        <dbReference type="EMBL" id="ABS65419.1"/>
    </source>
</evidence>
<sequence>MKRLRKTYGCPVELSLDFVGGKWKTVILAWLKEAPHRYNELRARLPDISDKVLTERLKDLEMLGLITKAQAPGQPGVQLYLLTERGESLRPVLDALYAWGADMAHELKVSVGTPRPRQRRRYRQEEPEPA</sequence>
<organism evidence="5 6">
    <name type="scientific">Xanthobacter autotrophicus (strain ATCC BAA-1158 / Py2)</name>
    <dbReference type="NCBI Taxonomy" id="78245"/>
    <lineage>
        <taxon>Bacteria</taxon>
        <taxon>Pseudomonadati</taxon>
        <taxon>Pseudomonadota</taxon>
        <taxon>Alphaproteobacteria</taxon>
        <taxon>Hyphomicrobiales</taxon>
        <taxon>Xanthobacteraceae</taxon>
        <taxon>Xanthobacter</taxon>
    </lineage>
</organism>
<keyword evidence="1" id="KW-0805">Transcription regulation</keyword>
<keyword evidence="3" id="KW-0804">Transcription</keyword>
<feature type="domain" description="HTH hxlR-type" evidence="4">
    <location>
        <begin position="10"/>
        <end position="108"/>
    </location>
</feature>
<evidence type="ECO:0000256" key="2">
    <source>
        <dbReference type="ARBA" id="ARBA00023125"/>
    </source>
</evidence>
<dbReference type="InterPro" id="IPR036390">
    <property type="entry name" value="WH_DNA-bd_sf"/>
</dbReference>
<dbReference type="Gene3D" id="1.10.10.10">
    <property type="entry name" value="Winged helix-like DNA-binding domain superfamily/Winged helix DNA-binding domain"/>
    <property type="match status" value="1"/>
</dbReference>
<dbReference type="PROSITE" id="PS51118">
    <property type="entry name" value="HTH_HXLR"/>
    <property type="match status" value="1"/>
</dbReference>
<evidence type="ECO:0000256" key="3">
    <source>
        <dbReference type="ARBA" id="ARBA00023163"/>
    </source>
</evidence>
<protein>
    <submittedName>
        <fullName evidence="5">Transcriptional regulator, HxlR family</fullName>
    </submittedName>
</protein>
<proteinExistence type="predicted"/>
<dbReference type="Pfam" id="PF01638">
    <property type="entry name" value="HxlR"/>
    <property type="match status" value="1"/>
</dbReference>
<dbReference type="PhylomeDB" id="A7IBM6"/>
<name>A7IBM6_XANP2</name>
<keyword evidence="6" id="KW-1185">Reference proteome</keyword>
<dbReference type="Proteomes" id="UP000002417">
    <property type="component" value="Chromosome"/>
</dbReference>
<dbReference type="AlphaFoldDB" id="A7IBM6"/>
<reference evidence="5 6" key="1">
    <citation type="submission" date="2007-07" db="EMBL/GenBank/DDBJ databases">
        <title>Complete sequence of chromosome of Xanthobacter autotrophicus Py2.</title>
        <authorList>
            <consortium name="US DOE Joint Genome Institute"/>
            <person name="Copeland A."/>
            <person name="Lucas S."/>
            <person name="Lapidus A."/>
            <person name="Barry K."/>
            <person name="Glavina del Rio T."/>
            <person name="Hammon N."/>
            <person name="Israni S."/>
            <person name="Dalin E."/>
            <person name="Tice H."/>
            <person name="Pitluck S."/>
            <person name="Sims D."/>
            <person name="Brettin T."/>
            <person name="Bruce D."/>
            <person name="Detter J.C."/>
            <person name="Han C."/>
            <person name="Tapia R."/>
            <person name="Brainard J."/>
            <person name="Schmutz J."/>
            <person name="Larimer F."/>
            <person name="Land M."/>
            <person name="Hauser L."/>
            <person name="Kyrpides N."/>
            <person name="Kim E."/>
            <person name="Ensigns S.A."/>
            <person name="Richardson P."/>
        </authorList>
    </citation>
    <scope>NUCLEOTIDE SEQUENCE [LARGE SCALE GENOMIC DNA]</scope>
    <source>
        <strain evidence="6">ATCC BAA-1158 / Py2</strain>
    </source>
</reference>
<dbReference type="PANTHER" id="PTHR33204">
    <property type="entry name" value="TRANSCRIPTIONAL REGULATOR, MARR FAMILY"/>
    <property type="match status" value="1"/>
</dbReference>
<dbReference type="HOGENOM" id="CLU_111585_5_1_5"/>
<dbReference type="PANTHER" id="PTHR33204:SF29">
    <property type="entry name" value="TRANSCRIPTIONAL REGULATOR"/>
    <property type="match status" value="1"/>
</dbReference>
<evidence type="ECO:0000259" key="4">
    <source>
        <dbReference type="PROSITE" id="PS51118"/>
    </source>
</evidence>
<dbReference type="KEGG" id="xau:Xaut_0160"/>
<evidence type="ECO:0000256" key="1">
    <source>
        <dbReference type="ARBA" id="ARBA00023015"/>
    </source>
</evidence>
<evidence type="ECO:0000313" key="6">
    <source>
        <dbReference type="Proteomes" id="UP000002417"/>
    </source>
</evidence>
<dbReference type="InterPro" id="IPR036388">
    <property type="entry name" value="WH-like_DNA-bd_sf"/>
</dbReference>
<dbReference type="SUPFAM" id="SSF46785">
    <property type="entry name" value="Winged helix' DNA-binding domain"/>
    <property type="match status" value="1"/>
</dbReference>
<dbReference type="GO" id="GO:0003677">
    <property type="term" value="F:DNA binding"/>
    <property type="evidence" value="ECO:0007669"/>
    <property type="project" value="UniProtKB-KW"/>
</dbReference>